<evidence type="ECO:0000313" key="2">
    <source>
        <dbReference type="Proteomes" id="UP000032141"/>
    </source>
</evidence>
<organism evidence="1 2">
    <name type="scientific">Brassica oleracea var. oleracea</name>
    <dbReference type="NCBI Taxonomy" id="109376"/>
    <lineage>
        <taxon>Eukaryota</taxon>
        <taxon>Viridiplantae</taxon>
        <taxon>Streptophyta</taxon>
        <taxon>Embryophyta</taxon>
        <taxon>Tracheophyta</taxon>
        <taxon>Spermatophyta</taxon>
        <taxon>Magnoliopsida</taxon>
        <taxon>eudicotyledons</taxon>
        <taxon>Gunneridae</taxon>
        <taxon>Pentapetalae</taxon>
        <taxon>rosids</taxon>
        <taxon>malvids</taxon>
        <taxon>Brassicales</taxon>
        <taxon>Brassicaceae</taxon>
        <taxon>Brassiceae</taxon>
        <taxon>Brassica</taxon>
    </lineage>
</organism>
<accession>A0A0D3BHA8</accession>
<proteinExistence type="predicted"/>
<protein>
    <submittedName>
        <fullName evidence="1">Uncharacterized protein</fullName>
    </submittedName>
</protein>
<reference evidence="1" key="2">
    <citation type="submission" date="2015-03" db="UniProtKB">
        <authorList>
            <consortium name="EnsemblPlants"/>
        </authorList>
    </citation>
    <scope>IDENTIFICATION</scope>
</reference>
<name>A0A0D3BHA8_BRAOL</name>
<reference evidence="1 2" key="1">
    <citation type="journal article" date="2014" name="Genome Biol.">
        <title>Transcriptome and methylome profiling reveals relics of genome dominance in the mesopolyploid Brassica oleracea.</title>
        <authorList>
            <person name="Parkin I.A."/>
            <person name="Koh C."/>
            <person name="Tang H."/>
            <person name="Robinson S.J."/>
            <person name="Kagale S."/>
            <person name="Clarke W.E."/>
            <person name="Town C.D."/>
            <person name="Nixon J."/>
            <person name="Krishnakumar V."/>
            <person name="Bidwell S.L."/>
            <person name="Denoeud F."/>
            <person name="Belcram H."/>
            <person name="Links M.G."/>
            <person name="Just J."/>
            <person name="Clarke C."/>
            <person name="Bender T."/>
            <person name="Huebert T."/>
            <person name="Mason A.S."/>
            <person name="Pires J.C."/>
            <person name="Barker G."/>
            <person name="Moore J."/>
            <person name="Walley P.G."/>
            <person name="Manoli S."/>
            <person name="Batley J."/>
            <person name="Edwards D."/>
            <person name="Nelson M.N."/>
            <person name="Wang X."/>
            <person name="Paterson A.H."/>
            <person name="King G."/>
            <person name="Bancroft I."/>
            <person name="Chalhoub B."/>
            <person name="Sharpe A.G."/>
        </authorList>
    </citation>
    <scope>NUCLEOTIDE SEQUENCE</scope>
    <source>
        <strain evidence="1 2">cv. TO1000</strain>
    </source>
</reference>
<evidence type="ECO:0000313" key="1">
    <source>
        <dbReference type="EnsemblPlants" id="Bo3g128780.1"/>
    </source>
</evidence>
<keyword evidence="2" id="KW-1185">Reference proteome</keyword>
<dbReference type="AlphaFoldDB" id="A0A0D3BHA8"/>
<sequence length="56" mass="6252">MDLLMVDVNATMMLVTISSSLLPQYRERLIAGTMFSMSGFDVSRCAQSFRLTSLLC</sequence>
<dbReference type="HOGENOM" id="CLU_3017025_0_0_1"/>
<dbReference type="EnsemblPlants" id="Bo3g128780.1">
    <property type="protein sequence ID" value="Bo3g128780.1"/>
    <property type="gene ID" value="Bo3g128780"/>
</dbReference>
<dbReference type="Proteomes" id="UP000032141">
    <property type="component" value="Chromosome C3"/>
</dbReference>
<dbReference type="Gramene" id="Bo3g128780.1">
    <property type="protein sequence ID" value="Bo3g128780.1"/>
    <property type="gene ID" value="Bo3g128780"/>
</dbReference>